<dbReference type="PANTHER" id="PTHR22911">
    <property type="entry name" value="ACYL-MALONYL CONDENSING ENZYME-RELATED"/>
    <property type="match status" value="1"/>
</dbReference>
<organism evidence="8 9">
    <name type="scientific">Paracoccus benzoatiresistens</name>
    <dbReference type="NCBI Taxonomy" id="2997341"/>
    <lineage>
        <taxon>Bacteria</taxon>
        <taxon>Pseudomonadati</taxon>
        <taxon>Pseudomonadota</taxon>
        <taxon>Alphaproteobacteria</taxon>
        <taxon>Rhodobacterales</taxon>
        <taxon>Paracoccaceae</taxon>
        <taxon>Paracoccus</taxon>
    </lineage>
</organism>
<feature type="transmembrane region" description="Helical" evidence="6">
    <location>
        <begin position="68"/>
        <end position="90"/>
    </location>
</feature>
<dbReference type="EMBL" id="JAPTYD010000001">
    <property type="protein sequence ID" value="MCZ0960022.1"/>
    <property type="molecule type" value="Genomic_DNA"/>
</dbReference>
<evidence type="ECO:0000259" key="7">
    <source>
        <dbReference type="Pfam" id="PF00892"/>
    </source>
</evidence>
<evidence type="ECO:0000313" key="9">
    <source>
        <dbReference type="Proteomes" id="UP001149822"/>
    </source>
</evidence>
<gene>
    <name evidence="8" type="ORF">OU682_00140</name>
</gene>
<evidence type="ECO:0000256" key="1">
    <source>
        <dbReference type="ARBA" id="ARBA00004141"/>
    </source>
</evidence>
<dbReference type="InterPro" id="IPR000620">
    <property type="entry name" value="EamA_dom"/>
</dbReference>
<comment type="subcellular location">
    <subcellularLocation>
        <location evidence="1">Membrane</location>
        <topology evidence="1">Multi-pass membrane protein</topology>
    </subcellularLocation>
</comment>
<feature type="transmembrane region" description="Helical" evidence="6">
    <location>
        <begin position="96"/>
        <end position="114"/>
    </location>
</feature>
<dbReference type="RefSeq" id="WP_268940034.1">
    <property type="nucleotide sequence ID" value="NZ_JAPTYD010000001.1"/>
</dbReference>
<evidence type="ECO:0000313" key="8">
    <source>
        <dbReference type="EMBL" id="MCZ0960022.1"/>
    </source>
</evidence>
<dbReference type="Proteomes" id="UP001149822">
    <property type="component" value="Unassembled WGS sequence"/>
</dbReference>
<dbReference type="PANTHER" id="PTHR22911:SF6">
    <property type="entry name" value="SOLUTE CARRIER FAMILY 35 MEMBER G1"/>
    <property type="match status" value="1"/>
</dbReference>
<feature type="transmembrane region" description="Helical" evidence="6">
    <location>
        <begin position="262"/>
        <end position="280"/>
    </location>
</feature>
<comment type="caution">
    <text evidence="8">The sequence shown here is derived from an EMBL/GenBank/DDBJ whole genome shotgun (WGS) entry which is preliminary data.</text>
</comment>
<reference evidence="8" key="1">
    <citation type="submission" date="2022-12" db="EMBL/GenBank/DDBJ databases">
        <title>Paracoccus sp. EF6 isolated from a lake water.</title>
        <authorList>
            <person name="Liu H."/>
        </authorList>
    </citation>
    <scope>NUCLEOTIDE SEQUENCE</scope>
    <source>
        <strain evidence="8">EF6</strain>
    </source>
</reference>
<feature type="transmembrane region" description="Helical" evidence="6">
    <location>
        <begin position="180"/>
        <end position="198"/>
    </location>
</feature>
<evidence type="ECO:0000256" key="3">
    <source>
        <dbReference type="ARBA" id="ARBA00022692"/>
    </source>
</evidence>
<proteinExistence type="inferred from homology"/>
<dbReference type="SUPFAM" id="SSF103481">
    <property type="entry name" value="Multidrug resistance efflux transporter EmrE"/>
    <property type="match status" value="2"/>
</dbReference>
<sequence>MEVASNVRGAALALLAMGIYATHDAVIKTLGAQYPALQVLFFSSLLSFPLVTLVIMRDPKPGTLRPSNPGWVALRTVAGLASGMGSFFAFSQLPLAQVYAILFAAPLLVTILSIPILGERVGPHRLAAVVIGLAGVLIVLRPGGQALELGHLAALLSAVGTATSAVVIRKLGRVERPLVLLMWPMLASFVATGASLALEYRPMDLPHFAMTGVIACLGLTAGFLLILAYRAGEAAIVAPMQYSQILWATAYGWIFFGEVLDLPTLVGATVIIGSGIYIVWREGRGGNSANRPVIASRIRAETVTAPRTSLLQRIWPSRP</sequence>
<evidence type="ECO:0000256" key="4">
    <source>
        <dbReference type="ARBA" id="ARBA00022989"/>
    </source>
</evidence>
<evidence type="ECO:0000256" key="5">
    <source>
        <dbReference type="ARBA" id="ARBA00023136"/>
    </source>
</evidence>
<comment type="similarity">
    <text evidence="2">Belongs to the drug/metabolite transporter (DMT) superfamily. 10 TMS drug/metabolite exporter (DME) (TC 2.A.7.3) family.</text>
</comment>
<accession>A0ABT4IYT2</accession>
<feature type="transmembrane region" description="Helical" evidence="6">
    <location>
        <begin position="210"/>
        <end position="229"/>
    </location>
</feature>
<name>A0ABT4IYT2_9RHOB</name>
<keyword evidence="9" id="KW-1185">Reference proteome</keyword>
<keyword evidence="4 6" id="KW-1133">Transmembrane helix</keyword>
<evidence type="ECO:0000256" key="6">
    <source>
        <dbReference type="SAM" id="Phobius"/>
    </source>
</evidence>
<dbReference type="InterPro" id="IPR037185">
    <property type="entry name" value="EmrE-like"/>
</dbReference>
<keyword evidence="3 6" id="KW-0812">Transmembrane</keyword>
<protein>
    <submittedName>
        <fullName evidence="8">DMT family transporter</fullName>
    </submittedName>
</protein>
<keyword evidence="5 6" id="KW-0472">Membrane</keyword>
<feature type="domain" description="EamA" evidence="7">
    <location>
        <begin position="8"/>
        <end position="140"/>
    </location>
</feature>
<feature type="transmembrane region" description="Helical" evidence="6">
    <location>
        <begin position="126"/>
        <end position="143"/>
    </location>
</feature>
<evidence type="ECO:0000256" key="2">
    <source>
        <dbReference type="ARBA" id="ARBA00009853"/>
    </source>
</evidence>
<dbReference type="Gene3D" id="1.10.3730.20">
    <property type="match status" value="1"/>
</dbReference>
<dbReference type="Pfam" id="PF00892">
    <property type="entry name" value="EamA"/>
    <property type="match status" value="2"/>
</dbReference>
<feature type="domain" description="EamA" evidence="7">
    <location>
        <begin position="149"/>
        <end position="278"/>
    </location>
</feature>
<feature type="transmembrane region" description="Helical" evidence="6">
    <location>
        <begin position="37"/>
        <end position="56"/>
    </location>
</feature>
<feature type="transmembrane region" description="Helical" evidence="6">
    <location>
        <begin position="149"/>
        <end position="168"/>
    </location>
</feature>